<evidence type="ECO:0000256" key="3">
    <source>
        <dbReference type="ARBA" id="ARBA00006889"/>
    </source>
</evidence>
<evidence type="ECO:0000256" key="4">
    <source>
        <dbReference type="ARBA" id="ARBA00011738"/>
    </source>
</evidence>
<keyword evidence="17" id="KW-1185">Reference proteome</keyword>
<feature type="lipid moiety-binding region" description="N-palmitoyl cysteine" evidence="14">
    <location>
        <position position="25"/>
    </location>
</feature>
<gene>
    <name evidence="16" type="ORF">SAMN05421741_10256</name>
</gene>
<evidence type="ECO:0000256" key="12">
    <source>
        <dbReference type="ARBA" id="ARBA00071217"/>
    </source>
</evidence>
<keyword evidence="9" id="KW-0998">Cell outer membrane</keyword>
<dbReference type="STRING" id="913024.SAMN05421741_10256"/>
<keyword evidence="8 14" id="KW-0564">Palmitate</keyword>
<dbReference type="PROSITE" id="PS51257">
    <property type="entry name" value="PROKAR_LIPOPROTEIN"/>
    <property type="match status" value="1"/>
</dbReference>
<evidence type="ECO:0000256" key="14">
    <source>
        <dbReference type="PIRSR" id="PIRSR036893-52"/>
    </source>
</evidence>
<comment type="similarity">
    <text evidence="3 13">Belongs to the calycin superfamily. Lipocalin family.</text>
</comment>
<dbReference type="GO" id="GO:0008289">
    <property type="term" value="F:lipid binding"/>
    <property type="evidence" value="ECO:0007669"/>
    <property type="project" value="UniProtKB-KW"/>
</dbReference>
<evidence type="ECO:0000313" key="17">
    <source>
        <dbReference type="Proteomes" id="UP000199036"/>
    </source>
</evidence>
<dbReference type="SUPFAM" id="SSF50814">
    <property type="entry name" value="Lipocalins"/>
    <property type="match status" value="1"/>
</dbReference>
<dbReference type="PANTHER" id="PTHR10612">
    <property type="entry name" value="APOLIPOPROTEIN D"/>
    <property type="match status" value="1"/>
</dbReference>
<dbReference type="PIRSF" id="PIRSF036893">
    <property type="entry name" value="Lipocalin_ApoD"/>
    <property type="match status" value="1"/>
</dbReference>
<dbReference type="OrthoDB" id="594739at2"/>
<protein>
    <recommendedName>
        <fullName evidence="12">Outer membrane lipoprotein Blc</fullName>
    </recommendedName>
</protein>
<dbReference type="AlphaFoldDB" id="A0A1I4X0B6"/>
<comment type="subunit">
    <text evidence="4">Homodimer.</text>
</comment>
<evidence type="ECO:0000256" key="1">
    <source>
        <dbReference type="ARBA" id="ARBA00004442"/>
    </source>
</evidence>
<organism evidence="16 17">
    <name type="scientific">Paenimyroides ummariense</name>
    <dbReference type="NCBI Taxonomy" id="913024"/>
    <lineage>
        <taxon>Bacteria</taxon>
        <taxon>Pseudomonadati</taxon>
        <taxon>Bacteroidota</taxon>
        <taxon>Flavobacteriia</taxon>
        <taxon>Flavobacteriales</taxon>
        <taxon>Flavobacteriaceae</taxon>
        <taxon>Paenimyroides</taxon>
    </lineage>
</organism>
<reference evidence="17" key="1">
    <citation type="submission" date="2016-10" db="EMBL/GenBank/DDBJ databases">
        <authorList>
            <person name="Varghese N."/>
            <person name="Submissions S."/>
        </authorList>
    </citation>
    <scope>NUCLEOTIDE SEQUENCE [LARGE SCALE GENOMIC DNA]</scope>
    <source>
        <strain evidence="17">DS-12</strain>
    </source>
</reference>
<keyword evidence="6" id="KW-0446">Lipid-binding</keyword>
<comment type="subcellular location">
    <subcellularLocation>
        <location evidence="1">Cell outer membrane</location>
    </subcellularLocation>
    <subcellularLocation>
        <location evidence="2">Membrane</location>
        <topology evidence="2">Lipid-anchor</topology>
    </subcellularLocation>
</comment>
<evidence type="ECO:0000256" key="11">
    <source>
        <dbReference type="ARBA" id="ARBA00057024"/>
    </source>
</evidence>
<dbReference type="InterPro" id="IPR047202">
    <property type="entry name" value="Lipocalin_Blc-like_dom"/>
</dbReference>
<evidence type="ECO:0000256" key="5">
    <source>
        <dbReference type="ARBA" id="ARBA00022729"/>
    </source>
</evidence>
<evidence type="ECO:0000259" key="15">
    <source>
        <dbReference type="Pfam" id="PF08212"/>
    </source>
</evidence>
<keyword evidence="10 14" id="KW-0449">Lipoprotein</keyword>
<keyword evidence="7" id="KW-0472">Membrane</keyword>
<dbReference type="InterPro" id="IPR022271">
    <property type="entry name" value="Lipocalin_ApoD"/>
</dbReference>
<comment type="function">
    <text evidence="11">Involved in the storage or transport of lipids necessary for membrane maintenance under stressful conditions. Displays a binding preference for lysophospholipids.</text>
</comment>
<dbReference type="Pfam" id="PF08212">
    <property type="entry name" value="Lipocalin_2"/>
    <property type="match status" value="1"/>
</dbReference>
<feature type="lipid moiety-binding region" description="S-diacylglycerol cysteine" evidence="14">
    <location>
        <position position="25"/>
    </location>
</feature>
<evidence type="ECO:0000256" key="2">
    <source>
        <dbReference type="ARBA" id="ARBA00004635"/>
    </source>
</evidence>
<dbReference type="InterPro" id="IPR000566">
    <property type="entry name" value="Lipocln_cytosolic_FA-bd_dom"/>
</dbReference>
<proteinExistence type="inferred from homology"/>
<dbReference type="InterPro" id="IPR002446">
    <property type="entry name" value="Lipocalin_bac"/>
</dbReference>
<evidence type="ECO:0000256" key="13">
    <source>
        <dbReference type="PIRNR" id="PIRNR036893"/>
    </source>
</evidence>
<evidence type="ECO:0000256" key="9">
    <source>
        <dbReference type="ARBA" id="ARBA00023237"/>
    </source>
</evidence>
<dbReference type="PRINTS" id="PR01171">
    <property type="entry name" value="BCTLIPOCALIN"/>
</dbReference>
<name>A0A1I4X0B6_9FLAO</name>
<evidence type="ECO:0000313" key="16">
    <source>
        <dbReference type="EMBL" id="SFN19558.1"/>
    </source>
</evidence>
<evidence type="ECO:0000256" key="8">
    <source>
        <dbReference type="ARBA" id="ARBA00023139"/>
    </source>
</evidence>
<dbReference type="FunFam" id="2.40.128.20:FF:000002">
    <property type="entry name" value="Outer membrane lipoprotein Blc"/>
    <property type="match status" value="1"/>
</dbReference>
<dbReference type="PANTHER" id="PTHR10612:SF34">
    <property type="entry name" value="APOLIPOPROTEIN D"/>
    <property type="match status" value="1"/>
</dbReference>
<feature type="domain" description="Lipocalin/cytosolic fatty-acid binding" evidence="15">
    <location>
        <begin position="42"/>
        <end position="179"/>
    </location>
</feature>
<dbReference type="CDD" id="cd19438">
    <property type="entry name" value="lipocalin_Blc-like"/>
    <property type="match status" value="1"/>
</dbReference>
<dbReference type="GO" id="GO:0006950">
    <property type="term" value="P:response to stress"/>
    <property type="evidence" value="ECO:0007669"/>
    <property type="project" value="UniProtKB-ARBA"/>
</dbReference>
<dbReference type="Gene3D" id="2.40.128.20">
    <property type="match status" value="1"/>
</dbReference>
<keyword evidence="5" id="KW-0732">Signal</keyword>
<dbReference type="EMBL" id="FOVI01000002">
    <property type="protein sequence ID" value="SFN19558.1"/>
    <property type="molecule type" value="Genomic_DNA"/>
</dbReference>
<dbReference type="Proteomes" id="UP000199036">
    <property type="component" value="Unassembled WGS sequence"/>
</dbReference>
<evidence type="ECO:0000256" key="10">
    <source>
        <dbReference type="ARBA" id="ARBA00023288"/>
    </source>
</evidence>
<evidence type="ECO:0000256" key="7">
    <source>
        <dbReference type="ARBA" id="ARBA00023136"/>
    </source>
</evidence>
<dbReference type="InterPro" id="IPR012674">
    <property type="entry name" value="Calycin"/>
</dbReference>
<dbReference type="RefSeq" id="WP_091518251.1">
    <property type="nucleotide sequence ID" value="NZ_FOVI01000002.1"/>
</dbReference>
<dbReference type="GO" id="GO:0009279">
    <property type="term" value="C:cell outer membrane"/>
    <property type="evidence" value="ECO:0007669"/>
    <property type="project" value="UniProtKB-SubCell"/>
</dbReference>
<accession>A0A1I4X0B6</accession>
<sequence length="182" mass="20844">MKRRNVLLTAAVIAIAGVTGFVYSCKSVKVPDGITVVKDFKIKPYMGTWYEIARFDFKHEKDLSNVTATYSLNENGTVKVVNRGYNYVKDRWEQANGKATFVDKIDEGALKVSFFGPFYAGYNVVLMQPDYENALIFGETKDYIWILSRNKTIPNNVKEKFLKEAEKAGYDLSRLVWTKHDK</sequence>
<evidence type="ECO:0000256" key="6">
    <source>
        <dbReference type="ARBA" id="ARBA00023121"/>
    </source>
</evidence>